<reference evidence="3" key="1">
    <citation type="submission" date="2020-12" db="EMBL/GenBank/DDBJ databases">
        <title>The genome sequence of Inhella sp. 4Y17.</title>
        <authorList>
            <person name="Liu Y."/>
        </authorList>
    </citation>
    <scope>NUCLEOTIDE SEQUENCE</scope>
    <source>
        <strain evidence="3">4Y10</strain>
    </source>
</reference>
<dbReference type="AlphaFoldDB" id="A0A931IZA0"/>
<comment type="caution">
    <text evidence="3">The sequence shown here is derived from an EMBL/GenBank/DDBJ whole genome shotgun (WGS) entry which is preliminary data.</text>
</comment>
<keyword evidence="4" id="KW-1185">Reference proteome</keyword>
<dbReference type="CDD" id="cd17910">
    <property type="entry name" value="CheC_ClassII"/>
    <property type="match status" value="1"/>
</dbReference>
<evidence type="ECO:0000313" key="3">
    <source>
        <dbReference type="EMBL" id="MBH9552541.1"/>
    </source>
</evidence>
<protein>
    <submittedName>
        <fullName evidence="3">Chemotaxis protein CheC</fullName>
    </submittedName>
</protein>
<keyword evidence="1" id="KW-0145">Chemotaxis</keyword>
<dbReference type="EMBL" id="JAEDAL010000002">
    <property type="protein sequence ID" value="MBH9552541.1"/>
    <property type="molecule type" value="Genomic_DNA"/>
</dbReference>
<dbReference type="Proteomes" id="UP000620139">
    <property type="component" value="Unassembled WGS sequence"/>
</dbReference>
<dbReference type="PANTHER" id="PTHR43693:SF1">
    <property type="entry name" value="PROTEIN PHOSPHATASE CHEZ"/>
    <property type="match status" value="1"/>
</dbReference>
<dbReference type="InterPro" id="IPR050992">
    <property type="entry name" value="CheZ_family_phosphatases"/>
</dbReference>
<proteinExistence type="predicted"/>
<dbReference type="RefSeq" id="WP_198100144.1">
    <property type="nucleotide sequence ID" value="NZ_JAEDAL010000002.1"/>
</dbReference>
<accession>A0A931IZA0</accession>
<organism evidence="3 4">
    <name type="scientific">Inhella gelatinilytica</name>
    <dbReference type="NCBI Taxonomy" id="2795030"/>
    <lineage>
        <taxon>Bacteria</taxon>
        <taxon>Pseudomonadati</taxon>
        <taxon>Pseudomonadota</taxon>
        <taxon>Betaproteobacteria</taxon>
        <taxon>Burkholderiales</taxon>
        <taxon>Sphaerotilaceae</taxon>
        <taxon>Inhella</taxon>
    </lineage>
</organism>
<sequence length="212" mass="22899">MSIELGELERDALGEAFNMALGEAAASFSELVQEEIRITVPHVQVVARADLVSQLGDLSIPGLSERLTAITQAFHTRDQSLNTEAWLVFSETSGLDIVRRMLGEAEMPLDQITELEQDALGEMGNIIINGCMNTLATILGSELVGGLPEVAQSPAAQLFPQQEEDGVVLVVRIGLSLQSQNITGYVLFLMDLPSLDLMVQRVRAYFGLDAGA</sequence>
<name>A0A931IZA0_9BURK</name>
<evidence type="ECO:0000256" key="2">
    <source>
        <dbReference type="ARBA" id="ARBA00022801"/>
    </source>
</evidence>
<evidence type="ECO:0000256" key="1">
    <source>
        <dbReference type="ARBA" id="ARBA00022500"/>
    </source>
</evidence>
<keyword evidence="2" id="KW-0378">Hydrolase</keyword>
<dbReference type="InterPro" id="IPR028976">
    <property type="entry name" value="CheC-like_sf"/>
</dbReference>
<dbReference type="SUPFAM" id="SSF103039">
    <property type="entry name" value="CheC-like"/>
    <property type="match status" value="1"/>
</dbReference>
<evidence type="ECO:0000313" key="4">
    <source>
        <dbReference type="Proteomes" id="UP000620139"/>
    </source>
</evidence>
<dbReference type="PANTHER" id="PTHR43693">
    <property type="entry name" value="PROTEIN PHOSPHATASE CHEZ"/>
    <property type="match status" value="1"/>
</dbReference>
<gene>
    <name evidence="3" type="ORF">I7X43_06700</name>
</gene>
<dbReference type="Gene3D" id="3.40.1550.10">
    <property type="entry name" value="CheC-like"/>
    <property type="match status" value="1"/>
</dbReference>
<dbReference type="GO" id="GO:0006935">
    <property type="term" value="P:chemotaxis"/>
    <property type="evidence" value="ECO:0007669"/>
    <property type="project" value="UniProtKB-KW"/>
</dbReference>
<dbReference type="GO" id="GO:0016787">
    <property type="term" value="F:hydrolase activity"/>
    <property type="evidence" value="ECO:0007669"/>
    <property type="project" value="UniProtKB-KW"/>
</dbReference>